<dbReference type="EMBL" id="QSBY01000001">
    <property type="protein sequence ID" value="RHW74363.1"/>
    <property type="molecule type" value="Genomic_DNA"/>
</dbReference>
<evidence type="ECO:0000256" key="7">
    <source>
        <dbReference type="RuleBase" id="RU363058"/>
    </source>
</evidence>
<comment type="subcellular location">
    <subcellularLocation>
        <location evidence="1 7">Membrane</location>
        <topology evidence="1 7">Multi-pass membrane protein</topology>
    </subcellularLocation>
</comment>
<feature type="transmembrane region" description="Helical" evidence="7">
    <location>
        <begin position="83"/>
        <end position="104"/>
    </location>
</feature>
<evidence type="ECO:0000256" key="5">
    <source>
        <dbReference type="ARBA" id="ARBA00022989"/>
    </source>
</evidence>
<keyword evidence="5 7" id="KW-1133">Transmembrane helix</keyword>
<keyword evidence="2 7" id="KW-0813">Transport</keyword>
<organism evidence="9">
    <name type="scientific">Trypanosoma brucei equiperdum</name>
    <dbReference type="NCBI Taxonomy" id="630700"/>
    <lineage>
        <taxon>Eukaryota</taxon>
        <taxon>Discoba</taxon>
        <taxon>Euglenozoa</taxon>
        <taxon>Kinetoplastea</taxon>
        <taxon>Metakinetoplastina</taxon>
        <taxon>Trypanosomatida</taxon>
        <taxon>Trypanosomatidae</taxon>
        <taxon>Trypanosoma</taxon>
    </lineage>
</organism>
<feature type="compositionally biased region" description="Low complexity" evidence="8">
    <location>
        <begin position="301"/>
        <end position="311"/>
    </location>
</feature>
<protein>
    <recommendedName>
        <fullName evidence="7">Phosphate transporter</fullName>
    </recommendedName>
</protein>
<comment type="caution">
    <text evidence="9">The sequence shown here is derived from an EMBL/GenBank/DDBJ whole genome shotgun (WGS) entry which is preliminary data.</text>
</comment>
<evidence type="ECO:0000256" key="3">
    <source>
        <dbReference type="ARBA" id="ARBA00022592"/>
    </source>
</evidence>
<feature type="region of interest" description="Disordered" evidence="8">
    <location>
        <begin position="295"/>
        <end position="325"/>
    </location>
</feature>
<feature type="transmembrane region" description="Helical" evidence="7">
    <location>
        <begin position="223"/>
        <end position="245"/>
    </location>
</feature>
<dbReference type="GO" id="GO:0035435">
    <property type="term" value="P:phosphate ion transmembrane transport"/>
    <property type="evidence" value="ECO:0007669"/>
    <property type="project" value="TreeGrafter"/>
</dbReference>
<feature type="transmembrane region" description="Helical" evidence="7">
    <location>
        <begin position="157"/>
        <end position="178"/>
    </location>
</feature>
<dbReference type="PANTHER" id="PTHR11101:SF96">
    <property type="entry name" value="PHOSPHATE TRANSPORTER"/>
    <property type="match status" value="1"/>
</dbReference>
<dbReference type="GO" id="GO:0005315">
    <property type="term" value="F:phosphate transmembrane transporter activity"/>
    <property type="evidence" value="ECO:0007669"/>
    <property type="project" value="InterPro"/>
</dbReference>
<feature type="transmembrane region" description="Helical" evidence="7">
    <location>
        <begin position="190"/>
        <end position="211"/>
    </location>
</feature>
<evidence type="ECO:0000256" key="2">
    <source>
        <dbReference type="ARBA" id="ARBA00022448"/>
    </source>
</evidence>
<accession>A0A3L6LCJ3</accession>
<feature type="transmembrane region" description="Helical" evidence="7">
    <location>
        <begin position="396"/>
        <end position="421"/>
    </location>
</feature>
<evidence type="ECO:0000256" key="8">
    <source>
        <dbReference type="SAM" id="MobiDB-lite"/>
    </source>
</evidence>
<dbReference type="GO" id="GO:0016020">
    <property type="term" value="C:membrane"/>
    <property type="evidence" value="ECO:0007669"/>
    <property type="project" value="UniProtKB-SubCell"/>
</dbReference>
<evidence type="ECO:0000313" key="9">
    <source>
        <dbReference type="EMBL" id="RHW74363.1"/>
    </source>
</evidence>
<dbReference type="Proteomes" id="UP000266743">
    <property type="component" value="Chromosome 1"/>
</dbReference>
<keyword evidence="4 7" id="KW-0812">Transmembrane</keyword>
<dbReference type="InterPro" id="IPR001204">
    <property type="entry name" value="Phos_transporter"/>
</dbReference>
<evidence type="ECO:0000256" key="4">
    <source>
        <dbReference type="ARBA" id="ARBA00022692"/>
    </source>
</evidence>
<comment type="function">
    <text evidence="7">Sodium-phosphate symporter.</text>
</comment>
<feature type="transmembrane region" description="Helical" evidence="7">
    <location>
        <begin position="6"/>
        <end position="29"/>
    </location>
</feature>
<feature type="transmembrane region" description="Helical" evidence="7">
    <location>
        <begin position="486"/>
        <end position="509"/>
    </location>
</feature>
<gene>
    <name evidence="9" type="ORF">DPX39_010009800</name>
</gene>
<feature type="transmembrane region" description="Helical" evidence="7">
    <location>
        <begin position="441"/>
        <end position="474"/>
    </location>
</feature>
<evidence type="ECO:0000256" key="1">
    <source>
        <dbReference type="ARBA" id="ARBA00004141"/>
    </source>
</evidence>
<reference evidence="9" key="1">
    <citation type="submission" date="2018-09" db="EMBL/GenBank/DDBJ databases">
        <title>whole genome sequence of T. equiperdum IVM-t1 strain.</title>
        <authorList>
            <person name="Suganuma K."/>
        </authorList>
    </citation>
    <scope>NUCLEOTIDE SEQUENCE [LARGE SCALE GENOMIC DNA]</scope>
    <source>
        <strain evidence="9">IVM-t1</strain>
    </source>
</reference>
<name>A0A3L6LCJ3_9TRYP</name>
<sequence length="516" mass="54481">MVHPYLWVIIVGGIVSFLTGCGVGMNDLANSFGTTYGSRVLNLWQIVILASICEFVGAVSLGSEVTSTISGGIANPMTFANEPYVLMYGMMCALSATFIWLLFATMMSLPVSSTHSIAGAIIGFALVYGGFGAVSFAKKIDEFPYVTGVAPIIASWFISPMFAGAVAASLYALLRLVVLRPANSVNRALFALPLIVGVTFFLESFFVLFKGAKARLHWGPAKASWVAALIGLGAASTSAACIPLLRRRVRLITERAERERAETGMNTAPEISGDAGAISENAAGVGAAVEGPVDTANRIVPPSSEPTSDSPTAKENPANNASGLTTPGVVDEALKFDVQIYDERVEYVFRYLQVFTAACASFAHGANDVSNAIAPFSAMYSIYINQQVVEENDVPLWILVLGGAGLVVGLATLGVGIMRLLGERITKITPSRGFSAELSVALVVSLCSAFGIPVSSTHCITGAVVAISIMDCGFRKVRWMMVGKMYLGWIFTLLITAAISALLFAQGIYAPSLTSQ</sequence>
<dbReference type="AlphaFoldDB" id="A0A3L6LCJ3"/>
<comment type="similarity">
    <text evidence="7">Belongs to the inorganic phosphate transporter (PiT) (TC 2.A.20) family.</text>
</comment>
<feature type="transmembrane region" description="Helical" evidence="7">
    <location>
        <begin position="41"/>
        <end position="63"/>
    </location>
</feature>
<evidence type="ECO:0000256" key="6">
    <source>
        <dbReference type="ARBA" id="ARBA00023136"/>
    </source>
</evidence>
<feature type="transmembrane region" description="Helical" evidence="7">
    <location>
        <begin position="116"/>
        <end position="137"/>
    </location>
</feature>
<dbReference type="PANTHER" id="PTHR11101">
    <property type="entry name" value="PHOSPHATE TRANSPORTER"/>
    <property type="match status" value="1"/>
</dbReference>
<proteinExistence type="inferred from homology"/>
<dbReference type="Pfam" id="PF01384">
    <property type="entry name" value="PHO4"/>
    <property type="match status" value="1"/>
</dbReference>
<keyword evidence="6 7" id="KW-0472">Membrane</keyword>
<keyword evidence="3 7" id="KW-0592">Phosphate transport</keyword>